<dbReference type="PANTHER" id="PTHR22762:SF92">
    <property type="entry name" value="LYSOSOMAL ALPHA-GLUCOSIDASE"/>
    <property type="match status" value="1"/>
</dbReference>
<dbReference type="Gene3D" id="4.10.110.10">
    <property type="entry name" value="Spasmolytic Protein, domain 1"/>
    <property type="match status" value="1"/>
</dbReference>
<dbReference type="Gene3D" id="2.60.40.1180">
    <property type="entry name" value="Golgi alpha-mannosidase II"/>
    <property type="match status" value="2"/>
</dbReference>
<evidence type="ECO:0000256" key="2">
    <source>
        <dbReference type="ARBA" id="ARBA00007806"/>
    </source>
</evidence>
<dbReference type="GO" id="GO:0030246">
    <property type="term" value="F:carbohydrate binding"/>
    <property type="evidence" value="ECO:0007669"/>
    <property type="project" value="InterPro"/>
</dbReference>
<evidence type="ECO:0000256" key="8">
    <source>
        <dbReference type="ARBA" id="ARBA00023180"/>
    </source>
</evidence>
<evidence type="ECO:0000313" key="18">
    <source>
        <dbReference type="Proteomes" id="UP000324632"/>
    </source>
</evidence>
<dbReference type="AlphaFoldDB" id="A0A5A9N7Q8"/>
<dbReference type="InterPro" id="IPR013780">
    <property type="entry name" value="Glyco_hydro_b"/>
</dbReference>
<dbReference type="GO" id="GO:0005765">
    <property type="term" value="C:lysosomal membrane"/>
    <property type="evidence" value="ECO:0007669"/>
    <property type="project" value="UniProtKB-SubCell"/>
</dbReference>
<keyword evidence="18" id="KW-1185">Reference proteome</keyword>
<dbReference type="FunFam" id="3.20.20.80:FF:000072">
    <property type="entry name" value="lysosomal alpha-glucosidase isoform X2"/>
    <property type="match status" value="1"/>
</dbReference>
<dbReference type="Gene3D" id="2.60.40.1760">
    <property type="entry name" value="glycosyl hydrolase (family 31)"/>
    <property type="match status" value="1"/>
</dbReference>
<dbReference type="SUPFAM" id="SSF74650">
    <property type="entry name" value="Galactose mutarotase-like"/>
    <property type="match status" value="1"/>
</dbReference>
<evidence type="ECO:0000256" key="7">
    <source>
        <dbReference type="ARBA" id="ARBA00023157"/>
    </source>
</evidence>
<evidence type="ECO:0000256" key="1">
    <source>
        <dbReference type="ARBA" id="ARBA00004656"/>
    </source>
</evidence>
<dbReference type="SUPFAM" id="SSF51011">
    <property type="entry name" value="Glycosyl hydrolase domain"/>
    <property type="match status" value="1"/>
</dbReference>
<dbReference type="FunFam" id="2.60.40.1760:FF:000001">
    <property type="entry name" value="Maltase-glucoamylase, intestinal"/>
    <property type="match status" value="1"/>
</dbReference>
<dbReference type="InterPro" id="IPR000322">
    <property type="entry name" value="Glyco_hydro_31_TIM"/>
</dbReference>
<keyword evidence="15" id="KW-1133">Transmembrane helix</keyword>
<dbReference type="PROSITE" id="PS00129">
    <property type="entry name" value="GLYCOSYL_HYDROL_F31_1"/>
    <property type="match status" value="1"/>
</dbReference>
<keyword evidence="9" id="KW-0458">Lysosome</keyword>
<protein>
    <recommendedName>
        <fullName evidence="3">Lysosomal alpha-glucosidase</fullName>
    </recommendedName>
    <alternativeName>
        <fullName evidence="11">Acid maltase</fullName>
    </alternativeName>
</protein>
<dbReference type="CDD" id="cd14752">
    <property type="entry name" value="GH31_N"/>
    <property type="match status" value="1"/>
</dbReference>
<dbReference type="GO" id="GO:0007040">
    <property type="term" value="P:lysosome organization"/>
    <property type="evidence" value="ECO:0007669"/>
    <property type="project" value="TreeGrafter"/>
</dbReference>
<dbReference type="PROSITE" id="PS51448">
    <property type="entry name" value="P_TREFOIL_2"/>
    <property type="match status" value="1"/>
</dbReference>
<feature type="transmembrane region" description="Helical" evidence="15">
    <location>
        <begin position="7"/>
        <end position="25"/>
    </location>
</feature>
<dbReference type="SMART" id="SM00018">
    <property type="entry name" value="PD"/>
    <property type="match status" value="1"/>
</dbReference>
<evidence type="ECO:0000256" key="10">
    <source>
        <dbReference type="ARBA" id="ARBA00023295"/>
    </source>
</evidence>
<evidence type="ECO:0000256" key="5">
    <source>
        <dbReference type="ARBA" id="ARBA00022801"/>
    </source>
</evidence>
<dbReference type="OrthoDB" id="1334205at2759"/>
<accession>A0A5A9N7Q8</accession>
<dbReference type="InterPro" id="IPR011013">
    <property type="entry name" value="Gal_mutarotase_sf_dom"/>
</dbReference>
<comment type="caution">
    <text evidence="17">The sequence shown here is derived from an EMBL/GenBank/DDBJ whole genome shotgun (WGS) entry which is preliminary data.</text>
</comment>
<evidence type="ECO:0000256" key="9">
    <source>
        <dbReference type="ARBA" id="ARBA00023228"/>
    </source>
</evidence>
<evidence type="ECO:0000256" key="14">
    <source>
        <dbReference type="RuleBase" id="RU361185"/>
    </source>
</evidence>
<evidence type="ECO:0000313" key="17">
    <source>
        <dbReference type="EMBL" id="KAA0706024.1"/>
    </source>
</evidence>
<keyword evidence="8" id="KW-0325">Glycoprotein</keyword>
<dbReference type="GO" id="GO:0005980">
    <property type="term" value="P:glycogen catabolic process"/>
    <property type="evidence" value="ECO:0007669"/>
    <property type="project" value="TreeGrafter"/>
</dbReference>
<comment type="similarity">
    <text evidence="2 14">Belongs to the glycosyl hydrolase 31 family.</text>
</comment>
<keyword evidence="4" id="KW-0732">Signal</keyword>
<dbReference type="InterPro" id="IPR000519">
    <property type="entry name" value="P_trefoil_dom"/>
</dbReference>
<evidence type="ECO:0000256" key="15">
    <source>
        <dbReference type="SAM" id="Phobius"/>
    </source>
</evidence>
<comment type="function">
    <text evidence="12">Essential for the degradation of glycogen in lysosomes. Has highest activity on alpha-1,4-linked glycosidic linkages, but can also hydrolyze alpha-1,6-linked glucans.</text>
</comment>
<evidence type="ECO:0000256" key="3">
    <source>
        <dbReference type="ARBA" id="ARBA00019338"/>
    </source>
</evidence>
<dbReference type="InterPro" id="IPR044913">
    <property type="entry name" value="P_trefoil_dom_sf"/>
</dbReference>
<feature type="domain" description="P-type" evidence="16">
    <location>
        <begin position="73"/>
        <end position="121"/>
    </location>
</feature>
<dbReference type="Pfam" id="PF21365">
    <property type="entry name" value="Glyco_hydro_31_3rd"/>
    <property type="match status" value="1"/>
</dbReference>
<keyword evidence="15" id="KW-0812">Transmembrane</keyword>
<dbReference type="Gene3D" id="3.20.20.80">
    <property type="entry name" value="Glycosidases"/>
    <property type="match status" value="1"/>
</dbReference>
<dbReference type="Pfam" id="PF13802">
    <property type="entry name" value="Gal_mutarotas_2"/>
    <property type="match status" value="1"/>
</dbReference>
<keyword evidence="5 14" id="KW-0378">Hydrolase</keyword>
<dbReference type="EMBL" id="SOYY01000021">
    <property type="protein sequence ID" value="KAA0706024.1"/>
    <property type="molecule type" value="Genomic_DNA"/>
</dbReference>
<evidence type="ECO:0000259" key="16">
    <source>
        <dbReference type="PROSITE" id="PS51448"/>
    </source>
</evidence>
<dbReference type="Proteomes" id="UP000324632">
    <property type="component" value="Chromosome 21"/>
</dbReference>
<dbReference type="Pfam" id="PF01055">
    <property type="entry name" value="Glyco_hydro_31_2nd"/>
    <property type="match status" value="1"/>
</dbReference>
<gene>
    <name evidence="17" type="ORF">E1301_Tti016877</name>
</gene>
<keyword evidence="6 15" id="KW-0472">Membrane</keyword>
<dbReference type="CDD" id="cd00111">
    <property type="entry name" value="Trefoil"/>
    <property type="match status" value="1"/>
</dbReference>
<evidence type="ECO:0000256" key="4">
    <source>
        <dbReference type="ARBA" id="ARBA00022729"/>
    </source>
</evidence>
<evidence type="ECO:0000256" key="12">
    <source>
        <dbReference type="ARBA" id="ARBA00045686"/>
    </source>
</evidence>
<evidence type="ECO:0000256" key="11">
    <source>
        <dbReference type="ARBA" id="ARBA00041572"/>
    </source>
</evidence>
<keyword evidence="10 14" id="KW-0326">Glycosidase</keyword>
<dbReference type="InterPro" id="IPR030459">
    <property type="entry name" value="Glyco_hydro_31_CS"/>
</dbReference>
<dbReference type="GO" id="GO:0004558">
    <property type="term" value="F:alpha-1,4-glucosidase activity"/>
    <property type="evidence" value="ECO:0007669"/>
    <property type="project" value="TreeGrafter"/>
</dbReference>
<evidence type="ECO:0000256" key="6">
    <source>
        <dbReference type="ARBA" id="ARBA00023136"/>
    </source>
</evidence>
<comment type="subcellular location">
    <subcellularLocation>
        <location evidence="1">Lysosome membrane</location>
    </subcellularLocation>
</comment>
<dbReference type="CDD" id="cd06602">
    <property type="entry name" value="GH31_MGAM_SI_GAA"/>
    <property type="match status" value="1"/>
</dbReference>
<dbReference type="PANTHER" id="PTHR22762">
    <property type="entry name" value="ALPHA-GLUCOSIDASE"/>
    <property type="match status" value="1"/>
</dbReference>
<evidence type="ECO:0000256" key="13">
    <source>
        <dbReference type="PROSITE-ProRule" id="PRU00779"/>
    </source>
</evidence>
<dbReference type="SUPFAM" id="SSF57492">
    <property type="entry name" value="Trefoil"/>
    <property type="match status" value="1"/>
</dbReference>
<organism evidence="17 18">
    <name type="scientific">Triplophysa tibetana</name>
    <dbReference type="NCBI Taxonomy" id="1572043"/>
    <lineage>
        <taxon>Eukaryota</taxon>
        <taxon>Metazoa</taxon>
        <taxon>Chordata</taxon>
        <taxon>Craniata</taxon>
        <taxon>Vertebrata</taxon>
        <taxon>Euteleostomi</taxon>
        <taxon>Actinopterygii</taxon>
        <taxon>Neopterygii</taxon>
        <taxon>Teleostei</taxon>
        <taxon>Ostariophysi</taxon>
        <taxon>Cypriniformes</taxon>
        <taxon>Nemacheilidae</taxon>
        <taxon>Triplophysa</taxon>
    </lineage>
</organism>
<dbReference type="InterPro" id="IPR030458">
    <property type="entry name" value="Glyco_hydro_31_AS"/>
</dbReference>
<sequence length="928" mass="104196">MAELLHISTVLLIIIFLTYVILALVHEAQNVSFTFSTSVEIKSSSKLVYRSLKSQINVRIINASTDPRTENSNKCDIVVQSRIDCARDRYLSQTDCENRGCCYDPQPKSGFRGPPWCFYPVRYPGYKMGVLTPTKRGQTATLTRSTPSYLPRDISTLQLDMITESSGCLHLILKDPSSPRYEVPFVTSRPEGRGIAIIPLYDVEFQPDPFAFIVRRKSNGRVLLNTTIGPLLYADQYLQLSTSLASSMISGLGEHYTPITLDLNWTSVSLWNRDMAPHRNTNLYGSHPFFMLQEGDGQAHGVFLLNSNAMEVLLQPSPALTWVTVGGILDLYVFLGPSPQTVVQQYQEVIGFPMMPPYWSLGFHLCRWGYTSTNITRTVVQHMRRAQFPLDVQWNDLDYADQRRCFTFDTQRFGDLPQMVNEFHQLGMKYVLILDPGISTTSPPGSYKPFDDGLKRGVFLKNSTGQILIGKVWPGPTAFPDFTNPTTIDWWMDCIRIFHDKVPVDGLWIDMNEPSNFVQGSVDGCPDTDLEKPPYAPGVIGGQLNSETLCMSAQQNLSSHYNLHNLYGLTEAIATYRALLKVKATRPFVLSRSSFPGLGRFSGHWTGDVRSDWEQLRFSIPGVLLFGLYGIPLVGADVCGFGGDTTEELCIRWTQLGAFYPFMRNHNDKPNTPQEPYVFSQQAQDAMRAALMLRYSLLPFLYTLFHHAHTSASTVARPLFLEFPTDPNCQAIDRQFMWGSSLLISPVLEQGAVEVAAYLPLGTWYNLHNGQAYYSKGQYILFPASLDTINVHVREGSIISQQVPALTTTVSRRNPFILLVALSAETWSKGDLFWDDGDSLETFERGDYSYLLFFAKKSYLVGYPVRLNGSLDRLVLGQVRVFGVQTPPTAVLANGKQVHDFSYSTGTKVLSVSGLDLPMTAMFTVQWS</sequence>
<keyword evidence="7" id="KW-1015">Disulfide bond</keyword>
<dbReference type="SUPFAM" id="SSF51445">
    <property type="entry name" value="(Trans)glycosidases"/>
    <property type="match status" value="1"/>
</dbReference>
<dbReference type="PROSITE" id="PS00707">
    <property type="entry name" value="GLYCOSYL_HYDROL_F31_2"/>
    <property type="match status" value="1"/>
</dbReference>
<comment type="caution">
    <text evidence="13">Lacks conserved residue(s) required for the propagation of feature annotation.</text>
</comment>
<dbReference type="InterPro" id="IPR025887">
    <property type="entry name" value="Glyco_hydro_31_N_dom"/>
</dbReference>
<reference evidence="17 18" key="1">
    <citation type="journal article" date="2019" name="Mol. Ecol. Resour.">
        <title>Chromosome-level genome assembly of Triplophysa tibetana, a fish adapted to the harsh high-altitude environment of the Tibetan Plateau.</title>
        <authorList>
            <person name="Yang X."/>
            <person name="Liu H."/>
            <person name="Ma Z."/>
            <person name="Zou Y."/>
            <person name="Zou M."/>
            <person name="Mao Y."/>
            <person name="Li X."/>
            <person name="Wang H."/>
            <person name="Chen T."/>
            <person name="Wang W."/>
            <person name="Yang R."/>
        </authorList>
    </citation>
    <scope>NUCLEOTIDE SEQUENCE [LARGE SCALE GENOMIC DNA]</scope>
    <source>
        <strain evidence="17">TTIB1903HZAU</strain>
        <tissue evidence="17">Muscle</tissue>
    </source>
</reference>
<dbReference type="InterPro" id="IPR017853">
    <property type="entry name" value="GH"/>
</dbReference>
<dbReference type="FunFam" id="2.60.40.1180:FF:000044">
    <property type="entry name" value="Alpha-glucosidase 1"/>
    <property type="match status" value="1"/>
</dbReference>
<dbReference type="Pfam" id="PF00088">
    <property type="entry name" value="Trefoil"/>
    <property type="match status" value="1"/>
</dbReference>
<proteinExistence type="inferred from homology"/>
<dbReference type="InterPro" id="IPR048395">
    <property type="entry name" value="Glyco_hydro_31_C"/>
</dbReference>
<name>A0A5A9N7Q8_9TELE</name>